<feature type="compositionally biased region" description="Polar residues" evidence="1">
    <location>
        <begin position="1"/>
        <end position="34"/>
    </location>
</feature>
<feature type="region of interest" description="Disordered" evidence="1">
    <location>
        <begin position="727"/>
        <end position="752"/>
    </location>
</feature>
<dbReference type="EMBL" id="CAUWAG010000003">
    <property type="protein sequence ID" value="CAJ2501922.1"/>
    <property type="molecule type" value="Genomic_DNA"/>
</dbReference>
<organism evidence="2 3">
    <name type="scientific">Anthostomella pinea</name>
    <dbReference type="NCBI Taxonomy" id="933095"/>
    <lineage>
        <taxon>Eukaryota</taxon>
        <taxon>Fungi</taxon>
        <taxon>Dikarya</taxon>
        <taxon>Ascomycota</taxon>
        <taxon>Pezizomycotina</taxon>
        <taxon>Sordariomycetes</taxon>
        <taxon>Xylariomycetidae</taxon>
        <taxon>Xylariales</taxon>
        <taxon>Xylariaceae</taxon>
        <taxon>Anthostomella</taxon>
    </lineage>
</organism>
<accession>A0AAI8VC44</accession>
<proteinExistence type="predicted"/>
<feature type="compositionally biased region" description="Acidic residues" evidence="1">
    <location>
        <begin position="737"/>
        <end position="752"/>
    </location>
</feature>
<dbReference type="Proteomes" id="UP001295740">
    <property type="component" value="Unassembled WGS sequence"/>
</dbReference>
<evidence type="ECO:0000313" key="3">
    <source>
        <dbReference type="Proteomes" id="UP001295740"/>
    </source>
</evidence>
<protein>
    <submittedName>
        <fullName evidence="2">Uu.00g047750.m01.CDS01</fullName>
    </submittedName>
</protein>
<gene>
    <name evidence="2" type="ORF">KHLLAP_LOCUS2390</name>
</gene>
<keyword evidence="3" id="KW-1185">Reference proteome</keyword>
<evidence type="ECO:0000313" key="2">
    <source>
        <dbReference type="EMBL" id="CAJ2501922.1"/>
    </source>
</evidence>
<name>A0AAI8VC44_9PEZI</name>
<comment type="caution">
    <text evidence="2">The sequence shown here is derived from an EMBL/GenBank/DDBJ whole genome shotgun (WGS) entry which is preliminary data.</text>
</comment>
<sequence>MASSPPDSPGGSQAGSPESSPAPTGGQLINQSIQRLLRENREVSADEAGSQARENQDRSSLQQATDLLKEGDTLIVIRFTSGEKYIDCDGNEWTSKELRMDSQTLMATGSTVFAHLFTPEEQKKTMRRLRLGPSNLPCRFILDLTPLNEGDECAAMLMEASLPKAVMQWWMTYDRLELSPYLVLGHDDHCPHHYDVPSLCQIKPRVLAEAGEPTDLDDLVIPEPRRIADYCPMRHAACIVRLLLHLKRKDLVLNSAARMYTIAYVAQSLDCRSAIHDDVLGWLFSDPNSDFIDFHPEEALRTAWMLQSEDLARSAFRILVAERALKVLGAAADTGKDLSVFGRPSAAVTEEQATCIEHAGNSLALRVQAEVARLRSDQIYEWLHIDEWKKLKNIESALSLLQANPAPFEHYVVETAAQRKSTIKEVLRQLRSLSAALLRYMRSAVTDALLFEPVMSSFDKARKYYVPRHRFERTSTIYKGLSDTQHLMITSFWDRLASFTSRRDALDSQLTGFADEFNNVLQQAIHDNPGFVQLWEMAAIYGNEFHLAHFHEELATAMDSLCGAWSRPNMEISLLRSQHLSLALVEDEFKFLPLWAGGADDGTGAVYQQAIPDALTGVPIGPGPAFRTGETIATDISSIAQSQATATGTETVTCGHSLAAVQSTTIEHATSEVGSLPTGVDAIASQEDRHINDLSASFSVISMGDATTGAGKSLNEDVELEAALSRSLGDASCPAESSDDDDSWLMTDEDEF</sequence>
<feature type="region of interest" description="Disordered" evidence="1">
    <location>
        <begin position="1"/>
        <end position="62"/>
    </location>
</feature>
<dbReference type="AlphaFoldDB" id="A0AAI8VC44"/>
<reference evidence="2" key="1">
    <citation type="submission" date="2023-10" db="EMBL/GenBank/DDBJ databases">
        <authorList>
            <person name="Hackl T."/>
        </authorList>
    </citation>
    <scope>NUCLEOTIDE SEQUENCE</scope>
</reference>
<evidence type="ECO:0000256" key="1">
    <source>
        <dbReference type="SAM" id="MobiDB-lite"/>
    </source>
</evidence>